<dbReference type="Gene3D" id="3.10.450.40">
    <property type="match status" value="1"/>
</dbReference>
<keyword evidence="2" id="KW-0732">Signal</keyword>
<reference evidence="4" key="1">
    <citation type="submission" date="2016-10" db="EMBL/GenBank/DDBJ databases">
        <authorList>
            <person name="Varghese N."/>
            <person name="Submissions S."/>
        </authorList>
    </citation>
    <scope>NUCLEOTIDE SEQUENCE [LARGE SCALE GENOMIC DNA]</scope>
    <source>
        <strain evidence="4">DSM 11005</strain>
    </source>
</reference>
<dbReference type="AlphaFoldDB" id="A0A1G6ILL4"/>
<dbReference type="OrthoDB" id="9764015at2"/>
<dbReference type="RefSeq" id="WP_093729311.1">
    <property type="nucleotide sequence ID" value="NZ_FMYW01000002.1"/>
</dbReference>
<keyword evidence="4" id="KW-1185">Reference proteome</keyword>
<organism evidence="3 4">
    <name type="scientific">Succiniclasticum ruminis</name>
    <dbReference type="NCBI Taxonomy" id="40841"/>
    <lineage>
        <taxon>Bacteria</taxon>
        <taxon>Bacillati</taxon>
        <taxon>Bacillota</taxon>
        <taxon>Negativicutes</taxon>
        <taxon>Acidaminococcales</taxon>
        <taxon>Acidaminococcaceae</taxon>
        <taxon>Succiniclasticum</taxon>
    </lineage>
</organism>
<gene>
    <name evidence="3" type="ORF">SAMN04487864_102139</name>
</gene>
<dbReference type="EMBL" id="FMYW01000002">
    <property type="protein sequence ID" value="SDC07399.1"/>
    <property type="molecule type" value="Genomic_DNA"/>
</dbReference>
<evidence type="ECO:0000256" key="1">
    <source>
        <dbReference type="SAM" id="MobiDB-lite"/>
    </source>
</evidence>
<feature type="chain" id="PRO_5011557108" description="RanBP2-type domain-containing protein" evidence="2">
    <location>
        <begin position="24"/>
        <end position="276"/>
    </location>
</feature>
<evidence type="ECO:0000313" key="4">
    <source>
        <dbReference type="Proteomes" id="UP000198943"/>
    </source>
</evidence>
<evidence type="ECO:0008006" key="5">
    <source>
        <dbReference type="Google" id="ProtNLM"/>
    </source>
</evidence>
<feature type="signal peptide" evidence="2">
    <location>
        <begin position="1"/>
        <end position="23"/>
    </location>
</feature>
<evidence type="ECO:0000313" key="3">
    <source>
        <dbReference type="EMBL" id="SDC07399.1"/>
    </source>
</evidence>
<proteinExistence type="predicted"/>
<dbReference type="Proteomes" id="UP000198943">
    <property type="component" value="Unassembled WGS sequence"/>
</dbReference>
<protein>
    <recommendedName>
        <fullName evidence="5">RanBP2-type domain-containing protein</fullName>
    </recommendedName>
</protein>
<accession>A0A1G6ILL4</accession>
<feature type="region of interest" description="Disordered" evidence="1">
    <location>
        <begin position="183"/>
        <end position="210"/>
    </location>
</feature>
<feature type="compositionally biased region" description="Basic and acidic residues" evidence="1">
    <location>
        <begin position="183"/>
        <end position="203"/>
    </location>
</feature>
<evidence type="ECO:0000256" key="2">
    <source>
        <dbReference type="SAM" id="SignalP"/>
    </source>
</evidence>
<sequence>MLKRIITCLLALSLLAGVQVSFAAEKAGAEAGPISKAEHSQYPRAYEKAILAARSEVPATAEYQGMLIEKETDKTIAFSFFDNSTLRAYEVTVIKEINKVKTVKIGGSNIPGSTTVNKTVEDIEEIIRLEYPDGKIKSIEQKYEGNLTYYEAQLETQRFTVDLKINPVTGAIGSRVLEFKVEPPKVEEKKQPSNNPAKEEQIKPKQHNPIPPVPGEWMCGNCGTLNHEGQFCTNCGIRRPADMKAPVAKCSKCGWKPQDPYNIPNFCPECGAQFEK</sequence>
<name>A0A1G6ILL4_9FIRM</name>